<organism evidence="2 3">
    <name type="scientific">Brassica cretica</name>
    <name type="common">Mustard</name>
    <dbReference type="NCBI Taxonomy" id="69181"/>
    <lineage>
        <taxon>Eukaryota</taxon>
        <taxon>Viridiplantae</taxon>
        <taxon>Streptophyta</taxon>
        <taxon>Embryophyta</taxon>
        <taxon>Tracheophyta</taxon>
        <taxon>Spermatophyta</taxon>
        <taxon>Magnoliopsida</taxon>
        <taxon>eudicotyledons</taxon>
        <taxon>Gunneridae</taxon>
        <taxon>Pentapetalae</taxon>
        <taxon>rosids</taxon>
        <taxon>malvids</taxon>
        <taxon>Brassicales</taxon>
        <taxon>Brassicaceae</taxon>
        <taxon>Brassiceae</taxon>
        <taxon>Brassica</taxon>
    </lineage>
</organism>
<protein>
    <submittedName>
        <fullName evidence="2">Uncharacterized protein</fullName>
    </submittedName>
</protein>
<accession>A0A8S9QHA6</accession>
<evidence type="ECO:0000313" key="2">
    <source>
        <dbReference type="EMBL" id="KAF3553522.1"/>
    </source>
</evidence>
<name>A0A8S9QHA6_BRACR</name>
<evidence type="ECO:0000256" key="1">
    <source>
        <dbReference type="SAM" id="MobiDB-lite"/>
    </source>
</evidence>
<evidence type="ECO:0000313" key="3">
    <source>
        <dbReference type="Proteomes" id="UP000712600"/>
    </source>
</evidence>
<proteinExistence type="predicted"/>
<dbReference type="AlphaFoldDB" id="A0A8S9QHA6"/>
<sequence length="56" mass="6600">MSSPYNPYMPYKRNGRTESDQTVEGRIRPWLDRLYTAGKGKQPYPFIPHMWSLPLA</sequence>
<gene>
    <name evidence="2" type="ORF">F2Q69_00012507</name>
</gene>
<reference evidence="2" key="1">
    <citation type="submission" date="2019-12" db="EMBL/GenBank/DDBJ databases">
        <title>Genome sequencing and annotation of Brassica cretica.</title>
        <authorList>
            <person name="Studholme D.J."/>
            <person name="Sarris P."/>
        </authorList>
    </citation>
    <scope>NUCLEOTIDE SEQUENCE</scope>
    <source>
        <strain evidence="2">PFS-109/04</strain>
        <tissue evidence="2">Leaf</tissue>
    </source>
</reference>
<comment type="caution">
    <text evidence="2">The sequence shown here is derived from an EMBL/GenBank/DDBJ whole genome shotgun (WGS) entry which is preliminary data.</text>
</comment>
<dbReference type="Proteomes" id="UP000712600">
    <property type="component" value="Unassembled WGS sequence"/>
</dbReference>
<feature type="region of interest" description="Disordered" evidence="1">
    <location>
        <begin position="1"/>
        <end position="23"/>
    </location>
</feature>
<dbReference type="EMBL" id="QGKX02000996">
    <property type="protein sequence ID" value="KAF3553522.1"/>
    <property type="molecule type" value="Genomic_DNA"/>
</dbReference>